<dbReference type="AlphaFoldDB" id="A0A327NXT6"/>
<comment type="pathway">
    <text evidence="4 20">Cofactor biosynthesis; riboflavin biosynthesis; 5-amino-6-(D-ribitylamino)uracil from GTP: step 1/4.</text>
</comment>
<dbReference type="Gene3D" id="3.90.870.10">
    <property type="entry name" value="DHBP synthase"/>
    <property type="match status" value="1"/>
</dbReference>
<dbReference type="PANTHER" id="PTHR21327">
    <property type="entry name" value="GTP CYCLOHYDROLASE II-RELATED"/>
    <property type="match status" value="1"/>
</dbReference>
<dbReference type="GO" id="GO:0000287">
    <property type="term" value="F:magnesium ion binding"/>
    <property type="evidence" value="ECO:0007669"/>
    <property type="project" value="UniProtKB-UniRule"/>
</dbReference>
<feature type="domain" description="GTP cyclohydrolase II" evidence="21">
    <location>
        <begin position="232"/>
        <end position="394"/>
    </location>
</feature>
<feature type="binding site" evidence="20">
    <location>
        <begin position="316"/>
        <end position="318"/>
    </location>
    <ligand>
        <name>GTP</name>
        <dbReference type="ChEBI" id="CHEBI:37565"/>
    </ligand>
</feature>
<evidence type="ECO:0000256" key="14">
    <source>
        <dbReference type="ARBA" id="ARBA00023134"/>
    </source>
</evidence>
<dbReference type="EMBL" id="QLLK01000024">
    <property type="protein sequence ID" value="RAI83604.1"/>
    <property type="molecule type" value="Genomic_DNA"/>
</dbReference>
<comment type="function">
    <text evidence="3 20">Catalyzes the conversion of D-ribulose 5-phosphate to formate and 3,4-dihydroxy-2-butanone 4-phosphate.</text>
</comment>
<dbReference type="SUPFAM" id="SSF142695">
    <property type="entry name" value="RibA-like"/>
    <property type="match status" value="1"/>
</dbReference>
<dbReference type="Proteomes" id="UP000249610">
    <property type="component" value="Unassembled WGS sequence"/>
</dbReference>
<keyword evidence="16 20" id="KW-0456">Lyase</keyword>
<comment type="function">
    <text evidence="18 20">Catalyzes the conversion of GTP to 2,5-diamino-6-ribosylamino-4(3H)-pyrimidinone 5'-phosphate (DARP), formate and pyrophosphate.</text>
</comment>
<dbReference type="HAMAP" id="MF_01283">
    <property type="entry name" value="RibBA"/>
    <property type="match status" value="1"/>
</dbReference>
<evidence type="ECO:0000256" key="19">
    <source>
        <dbReference type="ARBA" id="ARBA00049295"/>
    </source>
</evidence>
<dbReference type="Gene3D" id="3.40.50.10990">
    <property type="entry name" value="GTP cyclohydrolase II"/>
    <property type="match status" value="1"/>
</dbReference>
<gene>
    <name evidence="20" type="primary">ribBA</name>
    <name evidence="22" type="ORF">LV83_04258</name>
</gene>
<feature type="binding site" evidence="20">
    <location>
        <position position="164"/>
    </location>
    <ligand>
        <name>Mg(2+)</name>
        <dbReference type="ChEBI" id="CHEBI:18420"/>
        <label>2</label>
    </ligand>
</feature>
<dbReference type="UniPathway" id="UPA00275">
    <property type="reaction ID" value="UER00399"/>
</dbReference>
<sequence length="420" mass="46232">MKACKFAFLNTNSNTNFVEKYTLDPIEDAIVAIKNGEVIIVVDDEDRENEGDFVCAAETVTPEIINFMATHGRGLICAPLIEDRCEQLGLELMVGNNTAAFETPFTVSVDLIGHGCTTGISTADRAKTIKALVDDSIDPSELGKPGHIFPLKAKRGGVLRRAGHTEAAIDLARLAGFSPAGVLVEIMNEDGTMARLPDLVEVAKRFNLKLISIKDLIAYRLKHESLIKREIGVELPTDFGDFELIAFRQTNTQELHLALIKGKWEKNEPVLVRVHSSCMTGDIFGSCRCDCGPQLHAAMQMVQKEGKGVILYMNQEGRGIGLINKLKAYKLQEEGMDTVQANLALGLPSDSRDYGVGAQILRDLEVSNLRLISNNPQKRVGLLGYGLQIVEQVPIEISPNVHNEKYLQTKRDKMGHNILK</sequence>
<dbReference type="PIRSF" id="PIRSF001259">
    <property type="entry name" value="RibA"/>
    <property type="match status" value="1"/>
</dbReference>
<dbReference type="NCBIfam" id="NF006803">
    <property type="entry name" value="PRK09311.1"/>
    <property type="match status" value="1"/>
</dbReference>
<dbReference type="HAMAP" id="MF_00180">
    <property type="entry name" value="RibB"/>
    <property type="match status" value="1"/>
</dbReference>
<evidence type="ECO:0000256" key="3">
    <source>
        <dbReference type="ARBA" id="ARBA00002284"/>
    </source>
</evidence>
<dbReference type="InterPro" id="IPR016299">
    <property type="entry name" value="Riboflavin_synth_RibBA"/>
</dbReference>
<accession>A0A327NXT6</accession>
<dbReference type="GO" id="GO:0008270">
    <property type="term" value="F:zinc ion binding"/>
    <property type="evidence" value="ECO:0007669"/>
    <property type="project" value="UniProtKB-UniRule"/>
</dbReference>
<feature type="binding site" evidence="20">
    <location>
        <begin position="47"/>
        <end position="48"/>
    </location>
    <ligand>
        <name>D-ribulose 5-phosphate</name>
        <dbReference type="ChEBI" id="CHEBI:58121"/>
    </ligand>
</feature>
<dbReference type="InterPro" id="IPR000926">
    <property type="entry name" value="RibA"/>
</dbReference>
<dbReference type="NCBIfam" id="TIGR00506">
    <property type="entry name" value="ribB"/>
    <property type="match status" value="1"/>
</dbReference>
<dbReference type="FunFam" id="3.40.50.10990:FF:000001">
    <property type="entry name" value="Riboflavin biosynthesis protein RibBA"/>
    <property type="match status" value="1"/>
</dbReference>
<evidence type="ECO:0000256" key="6">
    <source>
        <dbReference type="ARBA" id="ARBA00005520"/>
    </source>
</evidence>
<evidence type="ECO:0000256" key="10">
    <source>
        <dbReference type="ARBA" id="ARBA00022741"/>
    </source>
</evidence>
<name>A0A327NXT6_9BACT</name>
<keyword evidence="10 20" id="KW-0547">Nucleotide-binding</keyword>
<feature type="binding site" evidence="20">
    <location>
        <position position="338"/>
    </location>
    <ligand>
        <name>GTP</name>
        <dbReference type="ChEBI" id="CHEBI:37565"/>
    </ligand>
</feature>
<dbReference type="FunFam" id="3.90.870.10:FF:000001">
    <property type="entry name" value="Riboflavin biosynthesis protein RibBA"/>
    <property type="match status" value="1"/>
</dbReference>
<evidence type="ECO:0000256" key="12">
    <source>
        <dbReference type="ARBA" id="ARBA00022833"/>
    </source>
</evidence>
<evidence type="ECO:0000313" key="22">
    <source>
        <dbReference type="EMBL" id="RAI83604.1"/>
    </source>
</evidence>
<dbReference type="EC" id="3.5.4.25" evidence="20"/>
<feature type="region of interest" description="DHBP synthase" evidence="20">
    <location>
        <begin position="1"/>
        <end position="222"/>
    </location>
</feature>
<evidence type="ECO:0000256" key="13">
    <source>
        <dbReference type="ARBA" id="ARBA00022842"/>
    </source>
</evidence>
<comment type="cofactor">
    <cofactor evidence="2">
        <name>Mn(2+)</name>
        <dbReference type="ChEBI" id="CHEBI:29035"/>
    </cofactor>
</comment>
<evidence type="ECO:0000256" key="20">
    <source>
        <dbReference type="HAMAP-Rule" id="MF_01283"/>
    </source>
</evidence>
<feature type="binding site" evidence="20">
    <location>
        <position position="278"/>
    </location>
    <ligand>
        <name>Zn(2+)</name>
        <dbReference type="ChEBI" id="CHEBI:29105"/>
        <note>catalytic</note>
    </ligand>
</feature>
<comment type="cofactor">
    <cofactor evidence="20">
        <name>Zn(2+)</name>
        <dbReference type="ChEBI" id="CHEBI:29105"/>
    </cofactor>
    <text evidence="20">Binds 1 zinc ion per subunit.</text>
</comment>
<dbReference type="HAMAP" id="MF_00179">
    <property type="entry name" value="RibA"/>
    <property type="match status" value="1"/>
</dbReference>
<feature type="site" description="Essential for DHBP synthase activity" evidence="20">
    <location>
        <position position="185"/>
    </location>
</feature>
<feature type="active site" description="Proton acceptor; for GTP cyclohydrolase activity" evidence="20">
    <location>
        <position position="350"/>
    </location>
</feature>
<dbReference type="NCBIfam" id="NF001591">
    <property type="entry name" value="PRK00393.1"/>
    <property type="match status" value="1"/>
</dbReference>
<dbReference type="GO" id="GO:0003935">
    <property type="term" value="F:GTP cyclohydrolase II activity"/>
    <property type="evidence" value="ECO:0007669"/>
    <property type="project" value="UniProtKB-UniRule"/>
</dbReference>
<feature type="binding site" evidence="20">
    <location>
        <position position="378"/>
    </location>
    <ligand>
        <name>GTP</name>
        <dbReference type="ChEBI" id="CHEBI:37565"/>
    </ligand>
</feature>
<dbReference type="SUPFAM" id="SSF55821">
    <property type="entry name" value="YrdC/RibB"/>
    <property type="match status" value="1"/>
</dbReference>
<evidence type="ECO:0000256" key="1">
    <source>
        <dbReference type="ARBA" id="ARBA00000141"/>
    </source>
</evidence>
<comment type="catalytic activity">
    <reaction evidence="19 20">
        <text>GTP + 4 H2O = 2,5-diamino-6-hydroxy-4-(5-phosphoribosylamino)-pyrimidine + formate + 2 phosphate + 3 H(+)</text>
        <dbReference type="Rhea" id="RHEA:23704"/>
        <dbReference type="ChEBI" id="CHEBI:15377"/>
        <dbReference type="ChEBI" id="CHEBI:15378"/>
        <dbReference type="ChEBI" id="CHEBI:15740"/>
        <dbReference type="ChEBI" id="CHEBI:37565"/>
        <dbReference type="ChEBI" id="CHEBI:43474"/>
        <dbReference type="ChEBI" id="CHEBI:58614"/>
        <dbReference type="EC" id="3.5.4.25"/>
    </reaction>
</comment>
<feature type="binding site" evidence="20">
    <location>
        <begin position="273"/>
        <end position="277"/>
    </location>
    <ligand>
        <name>GTP</name>
        <dbReference type="ChEBI" id="CHEBI:37565"/>
    </ligand>
</feature>
<feature type="binding site" evidence="20">
    <location>
        <position position="373"/>
    </location>
    <ligand>
        <name>GTP</name>
        <dbReference type="ChEBI" id="CHEBI:37565"/>
    </ligand>
</feature>
<dbReference type="InterPro" id="IPR032677">
    <property type="entry name" value="GTP_cyclohydro_II"/>
</dbReference>
<dbReference type="InterPro" id="IPR017945">
    <property type="entry name" value="DHBP_synth_RibB-like_a/b_dom"/>
</dbReference>
<feature type="binding site" evidence="20">
    <location>
        <position position="48"/>
    </location>
    <ligand>
        <name>Mg(2+)</name>
        <dbReference type="ChEBI" id="CHEBI:18420"/>
        <label>1</label>
    </ligand>
</feature>
<proteinExistence type="inferred from homology"/>
<evidence type="ECO:0000256" key="18">
    <source>
        <dbReference type="ARBA" id="ARBA00043932"/>
    </source>
</evidence>
<keyword evidence="11 20" id="KW-0378">Hydrolase</keyword>
<dbReference type="EC" id="4.1.99.12" evidence="20"/>
<dbReference type="GO" id="GO:0009231">
    <property type="term" value="P:riboflavin biosynthetic process"/>
    <property type="evidence" value="ECO:0007669"/>
    <property type="project" value="UniProtKB-UniRule"/>
</dbReference>
<evidence type="ECO:0000256" key="11">
    <source>
        <dbReference type="ARBA" id="ARBA00022801"/>
    </source>
</evidence>
<dbReference type="InterPro" id="IPR036144">
    <property type="entry name" value="RibA-like_sf"/>
</dbReference>
<dbReference type="Pfam" id="PF00926">
    <property type="entry name" value="DHBP_synthase"/>
    <property type="match status" value="1"/>
</dbReference>
<organism evidence="22 23">
    <name type="scientific">Algoriphagus yeomjeoni</name>
    <dbReference type="NCBI Taxonomy" id="291403"/>
    <lineage>
        <taxon>Bacteria</taxon>
        <taxon>Pseudomonadati</taxon>
        <taxon>Bacteroidota</taxon>
        <taxon>Cytophagia</taxon>
        <taxon>Cytophagales</taxon>
        <taxon>Cyclobacteriaceae</taxon>
        <taxon>Algoriphagus</taxon>
    </lineage>
</organism>
<feature type="region of interest" description="GTP cyclohydrolase II" evidence="20">
    <location>
        <begin position="223"/>
        <end position="420"/>
    </location>
</feature>
<evidence type="ECO:0000256" key="2">
    <source>
        <dbReference type="ARBA" id="ARBA00001936"/>
    </source>
</evidence>
<keyword evidence="8 20" id="KW-0686">Riboflavin biosynthesis</keyword>
<feature type="binding site" evidence="20">
    <location>
        <position position="291"/>
    </location>
    <ligand>
        <name>Zn(2+)</name>
        <dbReference type="ChEBI" id="CHEBI:29105"/>
        <note>catalytic</note>
    </ligand>
</feature>
<comment type="catalytic activity">
    <reaction evidence="1 20">
        <text>D-ribulose 5-phosphate = (2S)-2-hydroxy-3-oxobutyl phosphate + formate + H(+)</text>
        <dbReference type="Rhea" id="RHEA:18457"/>
        <dbReference type="ChEBI" id="CHEBI:15378"/>
        <dbReference type="ChEBI" id="CHEBI:15740"/>
        <dbReference type="ChEBI" id="CHEBI:58121"/>
        <dbReference type="ChEBI" id="CHEBI:58830"/>
        <dbReference type="EC" id="4.1.99.12"/>
    </reaction>
</comment>
<dbReference type="Pfam" id="PF00925">
    <property type="entry name" value="GTP_cyclohydro2"/>
    <property type="match status" value="1"/>
</dbReference>
<dbReference type="NCBIfam" id="TIGR00505">
    <property type="entry name" value="ribA"/>
    <property type="match status" value="1"/>
</dbReference>
<protein>
    <recommendedName>
        <fullName evidence="20">Riboflavin biosynthesis protein RibBA</fullName>
    </recommendedName>
    <domain>
        <recommendedName>
            <fullName evidence="20">3,4-dihydroxy-2-butanone 4-phosphate synthase</fullName>
            <shortName evidence="20">DHBP synthase</shortName>
            <ecNumber evidence="20">4.1.99.12</ecNumber>
        </recommendedName>
    </domain>
    <domain>
        <recommendedName>
            <fullName evidence="20">GTP cyclohydrolase-2</fullName>
            <ecNumber evidence="20">3.5.4.25</ecNumber>
        </recommendedName>
        <alternativeName>
            <fullName evidence="20">GTP cyclohydrolase II</fullName>
        </alternativeName>
    </domain>
</protein>
<evidence type="ECO:0000256" key="4">
    <source>
        <dbReference type="ARBA" id="ARBA00004853"/>
    </source>
</evidence>
<evidence type="ECO:0000259" key="21">
    <source>
        <dbReference type="Pfam" id="PF00925"/>
    </source>
</evidence>
<feature type="binding site" evidence="20">
    <location>
        <begin position="161"/>
        <end position="165"/>
    </location>
    <ligand>
        <name>D-ribulose 5-phosphate</name>
        <dbReference type="ChEBI" id="CHEBI:58121"/>
    </ligand>
</feature>
<dbReference type="GO" id="GO:0030145">
    <property type="term" value="F:manganese ion binding"/>
    <property type="evidence" value="ECO:0007669"/>
    <property type="project" value="UniProtKB-UniRule"/>
</dbReference>
<keyword evidence="9 20" id="KW-0479">Metal-binding</keyword>
<keyword evidence="12 20" id="KW-0862">Zinc</keyword>
<comment type="pathway">
    <text evidence="5 20">Cofactor biosynthesis; riboflavin biosynthesis; 2-hydroxy-3-oxobutyl phosphate from D-ribulose 5-phosphate: step 1/1.</text>
</comment>
<feature type="binding site" evidence="20">
    <location>
        <position position="52"/>
    </location>
    <ligand>
        <name>D-ribulose 5-phosphate</name>
        <dbReference type="ChEBI" id="CHEBI:58121"/>
    </ligand>
</feature>
<feature type="active site" description="Nucleophile; for GTP cyclohydrolase activity" evidence="20">
    <location>
        <position position="352"/>
    </location>
</feature>
<keyword evidence="17 20" id="KW-0511">Multifunctional enzyme</keyword>
<dbReference type="CDD" id="cd00641">
    <property type="entry name" value="GTP_cyclohydro2"/>
    <property type="match status" value="1"/>
</dbReference>
<evidence type="ECO:0000256" key="17">
    <source>
        <dbReference type="ARBA" id="ARBA00023268"/>
    </source>
</evidence>
<feature type="binding site" evidence="20">
    <location>
        <position position="48"/>
    </location>
    <ligand>
        <name>Mg(2+)</name>
        <dbReference type="ChEBI" id="CHEBI:18420"/>
        <label>2</label>
    </ligand>
</feature>
<reference evidence="22 23" key="1">
    <citation type="submission" date="2018-06" db="EMBL/GenBank/DDBJ databases">
        <title>Genomic Encyclopedia of Archaeal and Bacterial Type Strains, Phase II (KMG-II): from individual species to whole genera.</title>
        <authorList>
            <person name="Goeker M."/>
        </authorList>
    </citation>
    <scope>NUCLEOTIDE SEQUENCE [LARGE SCALE GENOMIC DNA]</scope>
    <source>
        <strain evidence="22 23">DSM 23446</strain>
    </source>
</reference>
<evidence type="ECO:0000313" key="23">
    <source>
        <dbReference type="Proteomes" id="UP000249610"/>
    </source>
</evidence>
<evidence type="ECO:0000256" key="5">
    <source>
        <dbReference type="ARBA" id="ARBA00004904"/>
    </source>
</evidence>
<dbReference type="GO" id="GO:0005525">
    <property type="term" value="F:GTP binding"/>
    <property type="evidence" value="ECO:0007669"/>
    <property type="project" value="UniProtKB-KW"/>
</dbReference>
<keyword evidence="13 20" id="KW-0460">Magnesium</keyword>
<dbReference type="GO" id="GO:0008686">
    <property type="term" value="F:3,4-dihydroxy-2-butanone-4-phosphate synthase activity"/>
    <property type="evidence" value="ECO:0007669"/>
    <property type="project" value="UniProtKB-UniRule"/>
</dbReference>
<dbReference type="PANTHER" id="PTHR21327:SF18">
    <property type="entry name" value="3,4-DIHYDROXY-2-BUTANONE 4-PHOSPHATE SYNTHASE"/>
    <property type="match status" value="1"/>
</dbReference>
<feature type="binding site" evidence="20">
    <location>
        <position position="294"/>
    </location>
    <ligand>
        <name>GTP</name>
        <dbReference type="ChEBI" id="CHEBI:37565"/>
    </ligand>
</feature>
<evidence type="ECO:0000256" key="8">
    <source>
        <dbReference type="ARBA" id="ARBA00022619"/>
    </source>
</evidence>
<comment type="similarity">
    <text evidence="7 20">In the C-terminal section; belongs to the GTP cyclohydrolase II family.</text>
</comment>
<comment type="similarity">
    <text evidence="6 20">In the N-terminal section; belongs to the DHBP synthase family.</text>
</comment>
<comment type="cofactor">
    <cofactor evidence="20">
        <name>Mg(2+)</name>
        <dbReference type="ChEBI" id="CHEBI:18420"/>
    </cofactor>
    <cofactor evidence="20">
        <name>Mn(2+)</name>
        <dbReference type="ChEBI" id="CHEBI:29035"/>
    </cofactor>
    <text evidence="20">Binds 2 divalent metal cations per subunit. Magnesium or manganese.</text>
</comment>
<evidence type="ECO:0000256" key="7">
    <source>
        <dbReference type="ARBA" id="ARBA00008976"/>
    </source>
</evidence>
<dbReference type="InterPro" id="IPR000422">
    <property type="entry name" value="DHBP_synthase_RibB"/>
</dbReference>
<keyword evidence="14 20" id="KW-0342">GTP-binding</keyword>
<dbReference type="GO" id="GO:0005829">
    <property type="term" value="C:cytosol"/>
    <property type="evidence" value="ECO:0007669"/>
    <property type="project" value="TreeGrafter"/>
</dbReference>
<feature type="binding site" evidence="20">
    <location>
        <position position="185"/>
    </location>
    <ligand>
        <name>D-ribulose 5-phosphate</name>
        <dbReference type="ChEBI" id="CHEBI:58121"/>
    </ligand>
</feature>
<feature type="binding site" evidence="20">
    <location>
        <position position="289"/>
    </location>
    <ligand>
        <name>Zn(2+)</name>
        <dbReference type="ChEBI" id="CHEBI:29105"/>
        <note>catalytic</note>
    </ligand>
</feature>
<comment type="caution">
    <text evidence="22">The sequence shown here is derived from an EMBL/GenBank/DDBJ whole genome shotgun (WGS) entry which is preliminary data.</text>
</comment>
<evidence type="ECO:0000256" key="15">
    <source>
        <dbReference type="ARBA" id="ARBA00023211"/>
    </source>
</evidence>
<feature type="site" description="Essential for DHBP synthase activity" evidence="20">
    <location>
        <position position="147"/>
    </location>
</feature>
<evidence type="ECO:0000256" key="16">
    <source>
        <dbReference type="ARBA" id="ARBA00023239"/>
    </source>
</evidence>
<keyword evidence="23" id="KW-1185">Reference proteome</keyword>
<keyword evidence="15 20" id="KW-0464">Manganese</keyword>
<evidence type="ECO:0000256" key="9">
    <source>
        <dbReference type="ARBA" id="ARBA00022723"/>
    </source>
</evidence>